<accession>A0A8T8KQJ7</accession>
<keyword evidence="1" id="KW-0614">Plasmid</keyword>
<dbReference type="AlphaFoldDB" id="A0A8T8KQJ7"/>
<proteinExistence type="predicted"/>
<dbReference type="GeneID" id="64824558"/>
<evidence type="ECO:0000313" key="1">
    <source>
        <dbReference type="EMBL" id="QUJ73793.1"/>
    </source>
</evidence>
<dbReference type="Proteomes" id="UP000682967">
    <property type="component" value="Plasmid pHsi117"/>
</dbReference>
<sequence length="106" mass="12156">MTETLDWERLFDCLRAETRRRLLVALLECDPQEHVVASDALQPTDRDPSEIHIELKHIHLPKLADAGYITRGSDPYVISRGPRFDAVESVLEALRNNHEDIPSAWL</sequence>
<evidence type="ECO:0008006" key="3">
    <source>
        <dbReference type="Google" id="ProtNLM"/>
    </source>
</evidence>
<dbReference type="KEGG" id="hsin:KDQ40_16340"/>
<dbReference type="RefSeq" id="WP_152418978.1">
    <property type="nucleotide sequence ID" value="NZ_AOLR01000029.1"/>
</dbReference>
<geneLocation type="plasmid" evidence="1 2">
    <name>pHsi117</name>
</geneLocation>
<evidence type="ECO:0000313" key="2">
    <source>
        <dbReference type="Proteomes" id="UP000682967"/>
    </source>
</evidence>
<dbReference type="OrthoDB" id="241157at2157"/>
<name>A0A8T8KQJ7_9EURY</name>
<dbReference type="EMBL" id="CP073367">
    <property type="protein sequence ID" value="QUJ73793.1"/>
    <property type="molecule type" value="Genomic_DNA"/>
</dbReference>
<protein>
    <recommendedName>
        <fullName evidence="3">ArsR family transcriptional regulator</fullName>
    </recommendedName>
</protein>
<gene>
    <name evidence="1" type="ORF">KDQ40_16340</name>
</gene>
<reference evidence="1" key="1">
    <citation type="submission" date="2021-04" db="EMBL/GenBank/DDBJ databases">
        <title>Complete Genome sequence and Methylome Analysis of the Haloarchaeon Haloarcula sinaiiensis.</title>
        <authorList>
            <person name="Fomenkov A."/>
            <person name="DasSarma P."/>
            <person name="DasSarma S."/>
            <person name="Roberts R.J."/>
        </authorList>
    </citation>
    <scope>NUCLEOTIDE SEQUENCE</scope>
    <source>
        <strain evidence="1">ATCC 33800</strain>
        <plasmid evidence="1">pHsi117</plasmid>
    </source>
</reference>
<organism evidence="1 2">
    <name type="scientific">Haloarcula marismortui ATCC 33800</name>
    <dbReference type="NCBI Taxonomy" id="662476"/>
    <lineage>
        <taxon>Archaea</taxon>
        <taxon>Methanobacteriati</taxon>
        <taxon>Methanobacteriota</taxon>
        <taxon>Stenosarchaea group</taxon>
        <taxon>Halobacteria</taxon>
        <taxon>Halobacteriales</taxon>
        <taxon>Haloarculaceae</taxon>
        <taxon>Haloarcula</taxon>
    </lineage>
</organism>